<organism evidence="1 2">
    <name type="scientific">Strigamia maritima</name>
    <name type="common">European centipede</name>
    <name type="synonym">Geophilus maritimus</name>
    <dbReference type="NCBI Taxonomy" id="126957"/>
    <lineage>
        <taxon>Eukaryota</taxon>
        <taxon>Metazoa</taxon>
        <taxon>Ecdysozoa</taxon>
        <taxon>Arthropoda</taxon>
        <taxon>Myriapoda</taxon>
        <taxon>Chilopoda</taxon>
        <taxon>Pleurostigmophora</taxon>
        <taxon>Geophilomorpha</taxon>
        <taxon>Linotaeniidae</taxon>
        <taxon>Strigamia</taxon>
    </lineage>
</organism>
<proteinExistence type="predicted"/>
<reference evidence="2" key="1">
    <citation type="submission" date="2011-05" db="EMBL/GenBank/DDBJ databases">
        <authorList>
            <person name="Richards S.R."/>
            <person name="Qu J."/>
            <person name="Jiang H."/>
            <person name="Jhangiani S.N."/>
            <person name="Agravi P."/>
            <person name="Goodspeed R."/>
            <person name="Gross S."/>
            <person name="Mandapat C."/>
            <person name="Jackson L."/>
            <person name="Mathew T."/>
            <person name="Pu L."/>
            <person name="Thornton R."/>
            <person name="Saada N."/>
            <person name="Wilczek-Boney K.B."/>
            <person name="Lee S."/>
            <person name="Kovar C."/>
            <person name="Wu Y."/>
            <person name="Scherer S.E."/>
            <person name="Worley K.C."/>
            <person name="Muzny D.M."/>
            <person name="Gibbs R."/>
        </authorList>
    </citation>
    <scope>NUCLEOTIDE SEQUENCE</scope>
    <source>
        <strain evidence="2">Brora</strain>
    </source>
</reference>
<accession>T1INS1</accession>
<dbReference type="EMBL" id="JH431198">
    <property type="status" value="NOT_ANNOTATED_CDS"/>
    <property type="molecule type" value="Genomic_DNA"/>
</dbReference>
<evidence type="ECO:0000313" key="1">
    <source>
        <dbReference type="EnsemblMetazoa" id="SMAR002656-PA"/>
    </source>
</evidence>
<sequence>MSHFPVYKPTKASDGHVSKMNKIGLLLIGAGALIVFEIHHVQCYDSLEEFQRKHNDTDPLINLFTYQFPTVYVELHRNTFLKKAAAGIAHTYYERNGKQYKTLQEIKSSHLFDMPIERLEAGIKILQKKVETNEEPKKNGYYTRLISFLQTYLGNLKKIIA</sequence>
<dbReference type="EnsemblMetazoa" id="SMAR002656-RA">
    <property type="protein sequence ID" value="SMAR002656-PA"/>
    <property type="gene ID" value="SMAR002656"/>
</dbReference>
<evidence type="ECO:0000313" key="2">
    <source>
        <dbReference type="Proteomes" id="UP000014500"/>
    </source>
</evidence>
<dbReference type="AlphaFoldDB" id="T1INS1"/>
<keyword evidence="2" id="KW-1185">Reference proteome</keyword>
<protein>
    <submittedName>
        <fullName evidence="1">Uncharacterized protein</fullName>
    </submittedName>
</protein>
<reference evidence="1" key="2">
    <citation type="submission" date="2015-02" db="UniProtKB">
        <authorList>
            <consortium name="EnsemblMetazoa"/>
        </authorList>
    </citation>
    <scope>IDENTIFICATION</scope>
</reference>
<dbReference type="Proteomes" id="UP000014500">
    <property type="component" value="Unassembled WGS sequence"/>
</dbReference>
<name>T1INS1_STRMM</name>
<dbReference type="HOGENOM" id="CLU_1645862_0_0_1"/>